<feature type="modified residue" description="N6-(pyridoxal phosphate)lysine" evidence="5">
    <location>
        <position position="209"/>
    </location>
</feature>
<keyword evidence="3" id="KW-0808">Transferase</keyword>
<dbReference type="NCBIfam" id="TIGR01326">
    <property type="entry name" value="OAH_OAS_sulfhy"/>
    <property type="match status" value="1"/>
</dbReference>
<dbReference type="Gene3D" id="3.90.1150.10">
    <property type="entry name" value="Aspartate Aminotransferase, domain 1"/>
    <property type="match status" value="1"/>
</dbReference>
<evidence type="ECO:0000313" key="7">
    <source>
        <dbReference type="EMBL" id="HIU94720.1"/>
    </source>
</evidence>
<dbReference type="EMBL" id="DVNZ01000194">
    <property type="protein sequence ID" value="HIU94720.1"/>
    <property type="molecule type" value="Genomic_DNA"/>
</dbReference>
<evidence type="ECO:0000256" key="6">
    <source>
        <dbReference type="RuleBase" id="RU362118"/>
    </source>
</evidence>
<comment type="cofactor">
    <cofactor evidence="1 6">
        <name>pyridoxal 5'-phosphate</name>
        <dbReference type="ChEBI" id="CHEBI:597326"/>
    </cofactor>
</comment>
<dbReference type="PANTHER" id="PTHR43797">
    <property type="entry name" value="HOMOCYSTEINE/CYSTEINE SYNTHASE"/>
    <property type="match status" value="1"/>
</dbReference>
<dbReference type="GO" id="GO:0004124">
    <property type="term" value="F:cysteine synthase activity"/>
    <property type="evidence" value="ECO:0007669"/>
    <property type="project" value="TreeGrafter"/>
</dbReference>
<protein>
    <submittedName>
        <fullName evidence="7">O-acetylhomoserine aminocarboxypropyltransferase/cysteine synthase</fullName>
    </submittedName>
</protein>
<dbReference type="PANTHER" id="PTHR43797:SF3">
    <property type="entry name" value="O-ACETYLHOMOSERINE SULFHYDRYLASE"/>
    <property type="match status" value="1"/>
</dbReference>
<name>A0A9D1STG7_9FIRM</name>
<evidence type="ECO:0000256" key="3">
    <source>
        <dbReference type="ARBA" id="ARBA00022679"/>
    </source>
</evidence>
<dbReference type="GO" id="GO:0006535">
    <property type="term" value="P:cysteine biosynthetic process from serine"/>
    <property type="evidence" value="ECO:0007669"/>
    <property type="project" value="TreeGrafter"/>
</dbReference>
<dbReference type="InterPro" id="IPR015424">
    <property type="entry name" value="PyrdxlP-dep_Trfase"/>
</dbReference>
<sequence>MDEQRLHPDTLCVQAGYRPGNGAPRVMPICQSTTYRYESAARLGDLFDLAAEGHMYTRISNPTVACVEEKIAALEGGVGALCTSSGQAATMLAVLNLAGAGQNIVSLSSIYGGTVNLFAVTLKKLGVEVRFASQAHTDAQLDALFDENTRLVFGETIANPALTVLDIRRMSALAHRHGVPLVVDNTFATPILCRPFDFGADIVVHSTSKYMDGHAAVLGGAIVDGGRFDWAASGRYPELTGPDESYHGVVYAERFGRRAYIEKARAQLMRDMGATMQPMAAFLLNLGLETLALRMERHCANALRVAQALEGDPRVAWVEYPLLPGSAGYALAREYLPRGAAGVVSFGVKGGRAAAMRFLDALRLAAIVVHVADARTGALHPASTTHRQLTDAQLAACGITPEQVRLSVGIEDAGDILADLDQALAASQEG</sequence>
<reference evidence="7" key="2">
    <citation type="journal article" date="2021" name="PeerJ">
        <title>Extensive microbial diversity within the chicken gut microbiome revealed by metagenomics and culture.</title>
        <authorList>
            <person name="Gilroy R."/>
            <person name="Ravi A."/>
            <person name="Getino M."/>
            <person name="Pursley I."/>
            <person name="Horton D.L."/>
            <person name="Alikhan N.F."/>
            <person name="Baker D."/>
            <person name="Gharbi K."/>
            <person name="Hall N."/>
            <person name="Watson M."/>
            <person name="Adriaenssens E.M."/>
            <person name="Foster-Nyarko E."/>
            <person name="Jarju S."/>
            <person name="Secka A."/>
            <person name="Antonio M."/>
            <person name="Oren A."/>
            <person name="Chaudhuri R.R."/>
            <person name="La Ragione R."/>
            <person name="Hildebrand F."/>
            <person name="Pallen M.J."/>
        </authorList>
    </citation>
    <scope>NUCLEOTIDE SEQUENCE</scope>
    <source>
        <strain evidence="7">ChiGjej2B2-16831</strain>
    </source>
</reference>
<dbReference type="Gene3D" id="3.40.640.10">
    <property type="entry name" value="Type I PLP-dependent aspartate aminotransferase-like (Major domain)"/>
    <property type="match status" value="1"/>
</dbReference>
<accession>A0A9D1STG7</accession>
<dbReference type="Pfam" id="PF01053">
    <property type="entry name" value="Cys_Met_Meta_PP"/>
    <property type="match status" value="1"/>
</dbReference>
<dbReference type="GO" id="GO:0071269">
    <property type="term" value="P:L-homocysteine biosynthetic process"/>
    <property type="evidence" value="ECO:0007669"/>
    <property type="project" value="TreeGrafter"/>
</dbReference>
<comment type="similarity">
    <text evidence="2 6">Belongs to the trans-sulfuration enzymes family.</text>
</comment>
<evidence type="ECO:0000256" key="2">
    <source>
        <dbReference type="ARBA" id="ARBA00009077"/>
    </source>
</evidence>
<dbReference type="GO" id="GO:0019346">
    <property type="term" value="P:transsulfuration"/>
    <property type="evidence" value="ECO:0007669"/>
    <property type="project" value="InterPro"/>
</dbReference>
<dbReference type="InterPro" id="IPR015421">
    <property type="entry name" value="PyrdxlP-dep_Trfase_major"/>
</dbReference>
<dbReference type="Proteomes" id="UP000824128">
    <property type="component" value="Unassembled WGS sequence"/>
</dbReference>
<dbReference type="InterPro" id="IPR006235">
    <property type="entry name" value="OAc-hSer/O-AcSer_sulfhydrylase"/>
</dbReference>
<evidence type="ECO:0000256" key="4">
    <source>
        <dbReference type="ARBA" id="ARBA00022898"/>
    </source>
</evidence>
<dbReference type="CDD" id="cd00614">
    <property type="entry name" value="CGS_like"/>
    <property type="match status" value="1"/>
</dbReference>
<gene>
    <name evidence="7" type="ORF">IAD24_06120</name>
</gene>
<dbReference type="GO" id="GO:0030170">
    <property type="term" value="F:pyridoxal phosphate binding"/>
    <property type="evidence" value="ECO:0007669"/>
    <property type="project" value="InterPro"/>
</dbReference>
<dbReference type="FunFam" id="3.40.640.10:FF:000035">
    <property type="entry name" value="O-succinylhomoserine sulfhydrylase"/>
    <property type="match status" value="1"/>
</dbReference>
<keyword evidence="4 5" id="KW-0663">Pyridoxal phosphate</keyword>
<dbReference type="SUPFAM" id="SSF53383">
    <property type="entry name" value="PLP-dependent transferases"/>
    <property type="match status" value="1"/>
</dbReference>
<evidence type="ECO:0000313" key="8">
    <source>
        <dbReference type="Proteomes" id="UP000824128"/>
    </source>
</evidence>
<proteinExistence type="inferred from homology"/>
<dbReference type="InterPro" id="IPR000277">
    <property type="entry name" value="Cys/Met-Metab_PyrdxlP-dep_enz"/>
</dbReference>
<dbReference type="InterPro" id="IPR015422">
    <property type="entry name" value="PyrdxlP-dep_Trfase_small"/>
</dbReference>
<dbReference type="PIRSF" id="PIRSF001434">
    <property type="entry name" value="CGS"/>
    <property type="match status" value="1"/>
</dbReference>
<evidence type="ECO:0000256" key="1">
    <source>
        <dbReference type="ARBA" id="ARBA00001933"/>
    </source>
</evidence>
<dbReference type="GO" id="GO:0005737">
    <property type="term" value="C:cytoplasm"/>
    <property type="evidence" value="ECO:0007669"/>
    <property type="project" value="TreeGrafter"/>
</dbReference>
<reference evidence="7" key="1">
    <citation type="submission" date="2020-10" db="EMBL/GenBank/DDBJ databases">
        <authorList>
            <person name="Gilroy R."/>
        </authorList>
    </citation>
    <scope>NUCLEOTIDE SEQUENCE</scope>
    <source>
        <strain evidence="7">ChiGjej2B2-16831</strain>
    </source>
</reference>
<comment type="caution">
    <text evidence="7">The sequence shown here is derived from an EMBL/GenBank/DDBJ whole genome shotgun (WGS) entry which is preliminary data.</text>
</comment>
<dbReference type="AlphaFoldDB" id="A0A9D1STG7"/>
<organism evidence="7 8">
    <name type="scientific">Candidatus Aphodomorpha intestinavium</name>
    <dbReference type="NCBI Taxonomy" id="2840672"/>
    <lineage>
        <taxon>Bacteria</taxon>
        <taxon>Bacillati</taxon>
        <taxon>Bacillota</taxon>
        <taxon>Clostridia</taxon>
        <taxon>Eubacteriales</taxon>
        <taxon>Candidatus Aphodomorpha</taxon>
    </lineage>
</organism>
<evidence type="ECO:0000256" key="5">
    <source>
        <dbReference type="PIRSR" id="PIRSR001434-2"/>
    </source>
</evidence>
<dbReference type="GO" id="GO:0003961">
    <property type="term" value="F:O-acetylhomoserine aminocarboxypropyltransferase activity"/>
    <property type="evidence" value="ECO:0007669"/>
    <property type="project" value="TreeGrafter"/>
</dbReference>